<name>A0ABY7FU43_MYAAR</name>
<keyword evidence="7" id="KW-1133">Transmembrane helix</keyword>
<dbReference type="Pfam" id="PF00084">
    <property type="entry name" value="Sushi"/>
    <property type="match status" value="2"/>
</dbReference>
<gene>
    <name evidence="9" type="ORF">MAR_038463</name>
</gene>
<comment type="caution">
    <text evidence="5">Lacks conserved residue(s) required for the propagation of feature annotation.</text>
</comment>
<organism evidence="9 10">
    <name type="scientific">Mya arenaria</name>
    <name type="common">Soft-shell clam</name>
    <dbReference type="NCBI Taxonomy" id="6604"/>
    <lineage>
        <taxon>Eukaryota</taxon>
        <taxon>Metazoa</taxon>
        <taxon>Spiralia</taxon>
        <taxon>Lophotrochozoa</taxon>
        <taxon>Mollusca</taxon>
        <taxon>Bivalvia</taxon>
        <taxon>Autobranchia</taxon>
        <taxon>Heteroconchia</taxon>
        <taxon>Euheterodonta</taxon>
        <taxon>Imparidentia</taxon>
        <taxon>Neoheterodontei</taxon>
        <taxon>Myida</taxon>
        <taxon>Myoidea</taxon>
        <taxon>Myidae</taxon>
        <taxon>Mya</taxon>
    </lineage>
</organism>
<keyword evidence="7" id="KW-0812">Transmembrane</keyword>
<keyword evidence="3 5" id="KW-1015">Disulfide bond</keyword>
<feature type="disulfide bond" evidence="5">
    <location>
        <begin position="243"/>
        <end position="270"/>
    </location>
</feature>
<dbReference type="PANTHER" id="PTHR19325">
    <property type="entry name" value="COMPLEMENT COMPONENT-RELATED SUSHI DOMAIN-CONTAINING"/>
    <property type="match status" value="1"/>
</dbReference>
<evidence type="ECO:0000259" key="8">
    <source>
        <dbReference type="PROSITE" id="PS50923"/>
    </source>
</evidence>
<sequence>MGIKKVSSADNENLQHSVPCANLNFQQHGGYGVFWDTILRSSYFISGIRIYPKDNAARERLYGLTIFTYFQDWTIVFADNETHLSRCTDYHERKDKPLVCQNIIDVALEPPVQADVVRLRSKHNVTLCEVEIIAVACTQPHVPNGSTNATNKSFTGTIIPLHCVSGYIASTPTSVCTSQGTWHPKPVCAKGCIVPDPSPYGKYINSSSSEALVTGSVVPVRFEIVGTSKPFGSAIIPHCDDVCDKGFELRGFAECKCLVNGSWSGISPICENIRFKNLTIIKDLYQQNRKEIIFGDEIVAVYNSEHFHLVNGSLHMICAADGSLRWATQPPFLASICKVQKNGKFRANTRDCLVDDKCEVGETITFECREDFQMMQINATCLSNHRWSSAPICTPLSQFKSTGALIGGSAAVGVVVIASVIALLFFLYKRRLHKSKSKTLYEKPDEPKEDLHVYSEINETHKTDRKKGEVPELSRSDS</sequence>
<evidence type="ECO:0000256" key="4">
    <source>
        <dbReference type="ARBA" id="ARBA00023180"/>
    </source>
</evidence>
<dbReference type="CDD" id="cd12087">
    <property type="entry name" value="TM_EGFR-like"/>
    <property type="match status" value="1"/>
</dbReference>
<feature type="transmembrane region" description="Helical" evidence="7">
    <location>
        <begin position="404"/>
        <end position="428"/>
    </location>
</feature>
<evidence type="ECO:0000256" key="2">
    <source>
        <dbReference type="ARBA" id="ARBA00022737"/>
    </source>
</evidence>
<dbReference type="CDD" id="cd00033">
    <property type="entry name" value="CCP"/>
    <property type="match status" value="3"/>
</dbReference>
<dbReference type="PROSITE" id="PS50923">
    <property type="entry name" value="SUSHI"/>
    <property type="match status" value="3"/>
</dbReference>
<keyword evidence="2" id="KW-0677">Repeat</keyword>
<evidence type="ECO:0000256" key="3">
    <source>
        <dbReference type="ARBA" id="ARBA00023157"/>
    </source>
</evidence>
<reference evidence="9" key="1">
    <citation type="submission" date="2022-11" db="EMBL/GenBank/DDBJ databases">
        <title>Centuries of genome instability and evolution in soft-shell clam transmissible cancer (bioRxiv).</title>
        <authorList>
            <person name="Hart S.F.M."/>
            <person name="Yonemitsu M.A."/>
            <person name="Giersch R.M."/>
            <person name="Beal B.F."/>
            <person name="Arriagada G."/>
            <person name="Davis B.W."/>
            <person name="Ostrander E.A."/>
            <person name="Goff S.P."/>
            <person name="Metzger M.J."/>
        </authorList>
    </citation>
    <scope>NUCLEOTIDE SEQUENCE</scope>
    <source>
        <strain evidence="9">MELC-2E11</strain>
        <tissue evidence="9">Siphon/mantle</tissue>
    </source>
</reference>
<keyword evidence="10" id="KW-1185">Reference proteome</keyword>
<dbReference type="InterPro" id="IPR000436">
    <property type="entry name" value="Sushi_SCR_CCP_dom"/>
</dbReference>
<keyword evidence="4" id="KW-0325">Glycoprotein</keyword>
<dbReference type="SMART" id="SM00032">
    <property type="entry name" value="CCP"/>
    <property type="match status" value="3"/>
</dbReference>
<evidence type="ECO:0000256" key="7">
    <source>
        <dbReference type="SAM" id="Phobius"/>
    </source>
</evidence>
<dbReference type="InterPro" id="IPR050350">
    <property type="entry name" value="Compl-Cell_Adhes-Reg"/>
</dbReference>
<feature type="domain" description="Sushi" evidence="8">
    <location>
        <begin position="135"/>
        <end position="190"/>
    </location>
</feature>
<keyword evidence="1 5" id="KW-0768">Sushi</keyword>
<dbReference type="InterPro" id="IPR035976">
    <property type="entry name" value="Sushi/SCR/CCP_sf"/>
</dbReference>
<protein>
    <submittedName>
        <fullName evidence="9">LEV9-like protein</fullName>
    </submittedName>
</protein>
<evidence type="ECO:0000256" key="1">
    <source>
        <dbReference type="ARBA" id="ARBA00022659"/>
    </source>
</evidence>
<evidence type="ECO:0000313" key="10">
    <source>
        <dbReference type="Proteomes" id="UP001164746"/>
    </source>
</evidence>
<dbReference type="SUPFAM" id="SSF57535">
    <property type="entry name" value="Complement control module/SCR domain"/>
    <property type="match status" value="3"/>
</dbReference>
<feature type="region of interest" description="Disordered" evidence="6">
    <location>
        <begin position="456"/>
        <end position="478"/>
    </location>
</feature>
<feature type="domain" description="Sushi" evidence="8">
    <location>
        <begin position="335"/>
        <end position="395"/>
    </location>
</feature>
<evidence type="ECO:0000313" key="9">
    <source>
        <dbReference type="EMBL" id="WAR24794.1"/>
    </source>
</evidence>
<dbReference type="Gene3D" id="2.60.120.260">
    <property type="entry name" value="Galactose-binding domain-like"/>
    <property type="match status" value="1"/>
</dbReference>
<evidence type="ECO:0000256" key="6">
    <source>
        <dbReference type="SAM" id="MobiDB-lite"/>
    </source>
</evidence>
<evidence type="ECO:0000256" key="5">
    <source>
        <dbReference type="PROSITE-ProRule" id="PRU00302"/>
    </source>
</evidence>
<proteinExistence type="predicted"/>
<accession>A0ABY7FU43</accession>
<keyword evidence="7" id="KW-0472">Membrane</keyword>
<dbReference type="Proteomes" id="UP001164746">
    <property type="component" value="Chromosome 13"/>
</dbReference>
<feature type="domain" description="Sushi" evidence="8">
    <location>
        <begin position="243"/>
        <end position="272"/>
    </location>
</feature>
<dbReference type="PANTHER" id="PTHR19325:SF575">
    <property type="entry name" value="LOCOMOTION-RELATED PROTEIN HIKARU GENKI"/>
    <property type="match status" value="1"/>
</dbReference>
<dbReference type="EMBL" id="CP111024">
    <property type="protein sequence ID" value="WAR24794.1"/>
    <property type="molecule type" value="Genomic_DNA"/>
</dbReference>
<dbReference type="Gene3D" id="2.10.70.10">
    <property type="entry name" value="Complement Module, domain 1"/>
    <property type="match status" value="3"/>
</dbReference>